<protein>
    <recommendedName>
        <fullName evidence="1">Antitoxin FitA-like ribbon-helix-helix domain-containing protein</fullName>
    </recommendedName>
</protein>
<sequence>MARVGIRDLPDHIYEAICESAEKNNRSIEGEVRAILQTYVSTLEPEPAPNQTLRQIWQKGVGDRLDLLFAHLRKDQVFFPGHAPTLAGIARLIGEETPAHLLDCLDGIASPSFDMLDRVIAWSSGSQDWLESGVGPMFPAKNIGSEYSEFFLYERDSKEVTFHLLRVCGGRLDGMILCVRHDRAKQAYATGFIYEHFNLKRGMGAGGHGNLHRFIRFLKTNCGDRILKAYRYEEPEKSTEPGAHHPQYYLRLASEADWLQKLFAGEDPADWLEGNRSAWKEIAELSFGNGKVD</sequence>
<feature type="domain" description="Antitoxin FitA-like ribbon-helix-helix" evidence="1">
    <location>
        <begin position="3"/>
        <end position="38"/>
    </location>
</feature>
<dbReference type="SUPFAM" id="SSF47598">
    <property type="entry name" value="Ribbon-helix-helix"/>
    <property type="match status" value="1"/>
</dbReference>
<dbReference type="InterPro" id="IPR010985">
    <property type="entry name" value="Ribbon_hlx_hlx"/>
</dbReference>
<reference evidence="2" key="1">
    <citation type="submission" date="2015-12" db="EMBL/GenBank/DDBJ databases">
        <title>The first report of fully sequenced SIM-encoding plasmid pHN39-SIM.</title>
        <authorList>
            <person name="Sun F."/>
            <person name="Zhou D."/>
            <person name="Wang Q."/>
            <person name="Feng J."/>
            <person name="Feng W."/>
            <person name="Luo W."/>
            <person name="Zhang D."/>
            <person name="Chen Y."/>
            <person name="Qiu X."/>
            <person name="Yin Z."/>
            <person name="Chen W."/>
            <person name="Xia P."/>
        </authorList>
    </citation>
    <scope>NUCLEOTIDE SEQUENCE</scope>
    <source>
        <strain evidence="2">HN39</strain>
        <plasmid evidence="2">pHN39-SIM</plasmid>
    </source>
</reference>
<dbReference type="EMBL" id="KU254577">
    <property type="protein sequence ID" value="AMP35844.1"/>
    <property type="molecule type" value="Genomic_DNA"/>
</dbReference>
<dbReference type="AlphaFoldDB" id="A0A3G1DGR0"/>
<dbReference type="RefSeq" id="WP_023662268.1">
    <property type="nucleotide sequence ID" value="NZ_KU254577.1"/>
</dbReference>
<dbReference type="InterPro" id="IPR053853">
    <property type="entry name" value="FitA-like_RHH"/>
</dbReference>
<dbReference type="Pfam" id="PF22513">
    <property type="entry name" value="FitA-like_RHH"/>
    <property type="match status" value="1"/>
</dbReference>
<keyword evidence="2" id="KW-0614">Plasmid</keyword>
<organism evidence="2">
    <name type="scientific">Pseudomonas aeruginosa</name>
    <dbReference type="NCBI Taxonomy" id="287"/>
    <lineage>
        <taxon>Bacteria</taxon>
        <taxon>Pseudomonadati</taxon>
        <taxon>Pseudomonadota</taxon>
        <taxon>Gammaproteobacteria</taxon>
        <taxon>Pseudomonadales</taxon>
        <taxon>Pseudomonadaceae</taxon>
        <taxon>Pseudomonas</taxon>
    </lineage>
</organism>
<accession>A0A3G1DGR0</accession>
<dbReference type="Gene3D" id="1.10.1220.10">
    <property type="entry name" value="Met repressor-like"/>
    <property type="match status" value="1"/>
</dbReference>
<proteinExistence type="predicted"/>
<evidence type="ECO:0000313" key="2">
    <source>
        <dbReference type="EMBL" id="AMP35844.1"/>
    </source>
</evidence>
<evidence type="ECO:0000259" key="1">
    <source>
        <dbReference type="Pfam" id="PF22513"/>
    </source>
</evidence>
<name>A0A3G1DGR0_PSEAI</name>
<dbReference type="GO" id="GO:0006355">
    <property type="term" value="P:regulation of DNA-templated transcription"/>
    <property type="evidence" value="ECO:0007669"/>
    <property type="project" value="InterPro"/>
</dbReference>
<dbReference type="InterPro" id="IPR013321">
    <property type="entry name" value="Arc_rbn_hlx_hlx"/>
</dbReference>
<geneLocation type="plasmid" evidence="2">
    <name>pHN39-SIM</name>
</geneLocation>